<accession>A0ABY7GU36</accession>
<dbReference type="RefSeq" id="WP_269032775.1">
    <property type="nucleotide sequence ID" value="NZ_CP114040.1"/>
</dbReference>
<feature type="region of interest" description="Disordered" evidence="1">
    <location>
        <begin position="608"/>
        <end position="638"/>
    </location>
</feature>
<feature type="compositionally biased region" description="Low complexity" evidence="1">
    <location>
        <begin position="617"/>
        <end position="626"/>
    </location>
</feature>
<evidence type="ECO:0000256" key="1">
    <source>
        <dbReference type="SAM" id="MobiDB-lite"/>
    </source>
</evidence>
<reference evidence="2" key="1">
    <citation type="submission" date="2022-11" db="EMBL/GenBank/DDBJ databases">
        <title>Minimal conservation of predation-associated metabolite biosynthetic gene clusters underscores biosynthetic potential of Myxococcota including descriptions for ten novel species: Archangium lansinium sp. nov., Myxococcus landrumus sp. nov., Nannocystis bai.</title>
        <authorList>
            <person name="Ahearne A."/>
            <person name="Stevens C."/>
            <person name="Dowd S."/>
        </authorList>
    </citation>
    <scope>NUCLEOTIDE SEQUENCE</scope>
    <source>
        <strain evidence="2">Fl3</strain>
    </source>
</reference>
<proteinExistence type="predicted"/>
<name>A0ABY7GU36_9BACT</name>
<protein>
    <submittedName>
        <fullName evidence="2">Uncharacterized protein</fullName>
    </submittedName>
</protein>
<evidence type="ECO:0000313" key="2">
    <source>
        <dbReference type="EMBL" id="WAS90448.1"/>
    </source>
</evidence>
<dbReference type="Proteomes" id="UP001164459">
    <property type="component" value="Chromosome"/>
</dbReference>
<sequence length="638" mass="67998">MTTLTARTLRTATLPPVPASPGHPHLLLWHPSEKQLWLLVLGRQQLWRVGADGAGTLVGANEVLGLPPKFPASYLHTQAFYFDTAREAPVWLFSTYADGFGAGLLLGAWNGRTFEPVAQENGIQVASSDSFVFDPARGVLVHFVGQRDMSLEIEAQRKTRGGLTVRELGVDGVWRDVGSPLAEAGTYETYAGWDGRRELAVFIDNDTCATHGWDGRAWHALGELPTLPWKPNTLAQAPRGGDLLYLHNQRSTRDHEALLWELGDDGWSRREAGALEAYGGAAYDGDRDTTFVYGPWFGPGTVATTLARYDGERLVPAGQPVPAIAAASTGGPVLFWGTQGSPHGDFSRAAQRPYKSAAVSALVEGELQLLAPSPPALALVADAGGCFAVGFSGELFRLAGECWQRVAEGPAQFVERDTTNVGSDGDGRIFLVGGEPVRGAKRLGDTWLFDGERWAEVPAKGAAPAATEAKVAFDRSRGAWIVVGGTLKNYVASPKTYECDGEEWASFAADFGDGVQSLLGGALLLAFDSASATLFLVGYPDYAPEPWLYVYRGAGVWQRLATLESADGIAALAYDSMRRVLVTAGAGCLGEYEVAALLDSAAAAGGSAAREDRATEEPAATPTAGRAGRKVSRRRRSS</sequence>
<feature type="compositionally biased region" description="Basic residues" evidence="1">
    <location>
        <begin position="627"/>
        <end position="638"/>
    </location>
</feature>
<evidence type="ECO:0000313" key="3">
    <source>
        <dbReference type="Proteomes" id="UP001164459"/>
    </source>
</evidence>
<gene>
    <name evidence="2" type="ORF">O0S08_30025</name>
</gene>
<dbReference type="EMBL" id="CP114040">
    <property type="protein sequence ID" value="WAS90448.1"/>
    <property type="molecule type" value="Genomic_DNA"/>
</dbReference>
<dbReference type="SUPFAM" id="SSF50965">
    <property type="entry name" value="Galactose oxidase, central domain"/>
    <property type="match status" value="1"/>
</dbReference>
<organism evidence="2 3">
    <name type="scientific">Nannocystis punicea</name>
    <dbReference type="NCBI Taxonomy" id="2995304"/>
    <lineage>
        <taxon>Bacteria</taxon>
        <taxon>Pseudomonadati</taxon>
        <taxon>Myxococcota</taxon>
        <taxon>Polyangia</taxon>
        <taxon>Nannocystales</taxon>
        <taxon>Nannocystaceae</taxon>
        <taxon>Nannocystis</taxon>
    </lineage>
</organism>
<keyword evidence="3" id="KW-1185">Reference proteome</keyword>
<dbReference type="InterPro" id="IPR011043">
    <property type="entry name" value="Gal_Oxase/kelch_b-propeller"/>
</dbReference>